<feature type="non-terminal residue" evidence="1">
    <location>
        <position position="1"/>
    </location>
</feature>
<dbReference type="InterPro" id="IPR029063">
    <property type="entry name" value="SAM-dependent_MTases_sf"/>
</dbReference>
<dbReference type="STRING" id="914234.M2Q693"/>
<evidence type="ECO:0000313" key="2">
    <source>
        <dbReference type="Proteomes" id="UP000016930"/>
    </source>
</evidence>
<keyword evidence="2" id="KW-1185">Reference proteome</keyword>
<dbReference type="Proteomes" id="UP000016930">
    <property type="component" value="Unassembled WGS sequence"/>
</dbReference>
<dbReference type="OrthoDB" id="433955at2759"/>
<dbReference type="EMBL" id="KB445811">
    <property type="protein sequence ID" value="EMD32348.1"/>
    <property type="molecule type" value="Genomic_DNA"/>
</dbReference>
<evidence type="ECO:0008006" key="3">
    <source>
        <dbReference type="Google" id="ProtNLM"/>
    </source>
</evidence>
<proteinExistence type="predicted"/>
<dbReference type="InterPro" id="IPR019410">
    <property type="entry name" value="Methyltransf_16"/>
</dbReference>
<protein>
    <recommendedName>
        <fullName evidence="3">FAM86 N-terminal domain-containing protein</fullName>
    </recommendedName>
</protein>
<evidence type="ECO:0000313" key="1">
    <source>
        <dbReference type="EMBL" id="EMD32348.1"/>
    </source>
</evidence>
<accession>M2Q693</accession>
<dbReference type="CDD" id="cd02440">
    <property type="entry name" value="AdoMet_MTases"/>
    <property type="match status" value="1"/>
</dbReference>
<dbReference type="Pfam" id="PF10294">
    <property type="entry name" value="Methyltransf_16"/>
    <property type="match status" value="1"/>
</dbReference>
<organism evidence="1 2">
    <name type="scientific">Ceriporiopsis subvermispora (strain B)</name>
    <name type="common">White-rot fungus</name>
    <name type="synonym">Gelatoporia subvermispora</name>
    <dbReference type="NCBI Taxonomy" id="914234"/>
    <lineage>
        <taxon>Eukaryota</taxon>
        <taxon>Fungi</taxon>
        <taxon>Dikarya</taxon>
        <taxon>Basidiomycota</taxon>
        <taxon>Agaricomycotina</taxon>
        <taxon>Agaricomycetes</taxon>
        <taxon>Polyporales</taxon>
        <taxon>Gelatoporiaceae</taxon>
        <taxon>Gelatoporia</taxon>
    </lineage>
</organism>
<sequence length="409" mass="44165">MTVLISPTAHLPPIGRLGSHSTEQLAAAICYLRQIYNPEVRGIRRVNKKPGNGHVPAVQRAAAETNIDAIRSDVFERAYSIRWLTSLVSQAHCILEMASDDDMPRHEALVQDAASLLAVCAGAASAGTLTRNFYFPYTNGVIEVHLTDAPLENHDYGTVGTQTWGSACLLSEMLVDEPYTFGLSPTRRASCTRLRALELGAGTGLVSSTLARLCMGDITQDTTSTPAEIIATDLHPSVLTNLRNNIEANCAAQTASTNASVSVSCARLDWSQFPLTNHVDPPFDKPFDLILGADIVYEAEHATWIKACVEKLLKKPSSDTCSPFPSTSSPRFHLVVPLRPTHVLECSSIEEVFPPASRKAAGETQASITPALAVLSKDVIVCEAHGDVRSRSGGSDEVEYVHYIIGWCV</sequence>
<name>M2Q693_CERS8</name>
<dbReference type="AlphaFoldDB" id="M2Q693"/>
<dbReference type="SUPFAM" id="SSF53335">
    <property type="entry name" value="S-adenosyl-L-methionine-dependent methyltransferases"/>
    <property type="match status" value="1"/>
</dbReference>
<dbReference type="Gene3D" id="3.40.50.150">
    <property type="entry name" value="Vaccinia Virus protein VP39"/>
    <property type="match status" value="1"/>
</dbReference>
<gene>
    <name evidence="1" type="ORF">CERSUDRAFT_108801</name>
</gene>
<dbReference type="PANTHER" id="PTHR14614">
    <property type="entry name" value="HEPATOCELLULAR CARCINOMA-ASSOCIATED ANTIGEN"/>
    <property type="match status" value="1"/>
</dbReference>
<reference evidence="1 2" key="1">
    <citation type="journal article" date="2012" name="Proc. Natl. Acad. Sci. U.S.A.">
        <title>Comparative genomics of Ceriporiopsis subvermispora and Phanerochaete chrysosporium provide insight into selective ligninolysis.</title>
        <authorList>
            <person name="Fernandez-Fueyo E."/>
            <person name="Ruiz-Duenas F.J."/>
            <person name="Ferreira P."/>
            <person name="Floudas D."/>
            <person name="Hibbett D.S."/>
            <person name="Canessa P."/>
            <person name="Larrondo L.F."/>
            <person name="James T.Y."/>
            <person name="Seelenfreund D."/>
            <person name="Lobos S."/>
            <person name="Polanco R."/>
            <person name="Tello M."/>
            <person name="Honda Y."/>
            <person name="Watanabe T."/>
            <person name="Watanabe T."/>
            <person name="Ryu J.S."/>
            <person name="Kubicek C.P."/>
            <person name="Schmoll M."/>
            <person name="Gaskell J."/>
            <person name="Hammel K.E."/>
            <person name="St John F.J."/>
            <person name="Vanden Wymelenberg A."/>
            <person name="Sabat G."/>
            <person name="Splinter BonDurant S."/>
            <person name="Syed K."/>
            <person name="Yadav J.S."/>
            <person name="Doddapaneni H."/>
            <person name="Subramanian V."/>
            <person name="Lavin J.L."/>
            <person name="Oguiza J.A."/>
            <person name="Perez G."/>
            <person name="Pisabarro A.G."/>
            <person name="Ramirez L."/>
            <person name="Santoyo F."/>
            <person name="Master E."/>
            <person name="Coutinho P.M."/>
            <person name="Henrissat B."/>
            <person name="Lombard V."/>
            <person name="Magnuson J.K."/>
            <person name="Kuees U."/>
            <person name="Hori C."/>
            <person name="Igarashi K."/>
            <person name="Samejima M."/>
            <person name="Held B.W."/>
            <person name="Barry K.W."/>
            <person name="LaButti K.M."/>
            <person name="Lapidus A."/>
            <person name="Lindquist E.A."/>
            <person name="Lucas S.M."/>
            <person name="Riley R."/>
            <person name="Salamov A.A."/>
            <person name="Hoffmeister D."/>
            <person name="Schwenk D."/>
            <person name="Hadar Y."/>
            <person name="Yarden O."/>
            <person name="de Vries R.P."/>
            <person name="Wiebenga A."/>
            <person name="Stenlid J."/>
            <person name="Eastwood D."/>
            <person name="Grigoriev I.V."/>
            <person name="Berka R.M."/>
            <person name="Blanchette R.A."/>
            <person name="Kersten P."/>
            <person name="Martinez A.T."/>
            <person name="Vicuna R."/>
            <person name="Cullen D."/>
        </authorList>
    </citation>
    <scope>NUCLEOTIDE SEQUENCE [LARGE SCALE GENOMIC DNA]</scope>
    <source>
        <strain evidence="1 2">B</strain>
    </source>
</reference>
<dbReference type="GO" id="GO:0008757">
    <property type="term" value="F:S-adenosylmethionine-dependent methyltransferase activity"/>
    <property type="evidence" value="ECO:0007669"/>
    <property type="project" value="UniProtKB-ARBA"/>
</dbReference>
<dbReference type="PANTHER" id="PTHR14614:SF147">
    <property type="entry name" value="S-ADENOSYLMETHIONINE-DEPENDENT METHYLTRANSFERASE OF THE SEVEN BETA-STRAND FAMILY"/>
    <property type="match status" value="1"/>
</dbReference>
<dbReference type="HOGENOM" id="CLU_030437_0_0_1"/>